<dbReference type="RefSeq" id="WP_206594584.1">
    <property type="nucleotide sequence ID" value="NZ_JAFKCS010000012.1"/>
</dbReference>
<reference evidence="2 3" key="1">
    <citation type="submission" date="2021-03" db="EMBL/GenBank/DDBJ databases">
        <title>novel species isolated from a fishpond in China.</title>
        <authorList>
            <person name="Lu H."/>
            <person name="Cai Z."/>
        </authorList>
    </citation>
    <scope>NUCLEOTIDE SEQUENCE [LARGE SCALE GENOMIC DNA]</scope>
    <source>
        <strain evidence="2 3">Y57</strain>
    </source>
</reference>
<dbReference type="EMBL" id="JAFKCS010000012">
    <property type="protein sequence ID" value="MBN7820751.1"/>
    <property type="molecule type" value="Genomic_DNA"/>
</dbReference>
<name>A0ABS3CWG8_9ALTE</name>
<gene>
    <name evidence="2" type="ORF">J0A65_12805</name>
</gene>
<comment type="caution">
    <text evidence="2">The sequence shown here is derived from an EMBL/GenBank/DDBJ whole genome shotgun (WGS) entry which is preliminary data.</text>
</comment>
<dbReference type="SUPFAM" id="SSF46785">
    <property type="entry name" value="Winged helix' DNA-binding domain"/>
    <property type="match status" value="1"/>
</dbReference>
<dbReference type="Gene3D" id="1.10.10.10">
    <property type="entry name" value="Winged helix-like DNA-binding domain superfamily/Winged helix DNA-binding domain"/>
    <property type="match status" value="1"/>
</dbReference>
<evidence type="ECO:0000259" key="1">
    <source>
        <dbReference type="Pfam" id="PF03551"/>
    </source>
</evidence>
<dbReference type="Pfam" id="PF03551">
    <property type="entry name" value="PadR"/>
    <property type="match status" value="1"/>
</dbReference>
<protein>
    <submittedName>
        <fullName evidence="2">PadR family transcriptional regulator</fullName>
    </submittedName>
</protein>
<evidence type="ECO:0000313" key="2">
    <source>
        <dbReference type="EMBL" id="MBN7820751.1"/>
    </source>
</evidence>
<accession>A0ABS3CWG8</accession>
<dbReference type="Proteomes" id="UP000663992">
    <property type="component" value="Unassembled WGS sequence"/>
</dbReference>
<feature type="domain" description="Transcription regulator PadR N-terminal" evidence="1">
    <location>
        <begin position="16"/>
        <end position="91"/>
    </location>
</feature>
<sequence length="115" mass="12784">MAEPGKILGEFEQITLLALLQLDNCGYGAVIRQLLHDKIGRDVAIGALYATLERLEKKGMVRSWLGDATPERGGRAKRYFEVSAKGKLALQQCKTALDTMWQGIVLGTHQEHRYG</sequence>
<dbReference type="InterPro" id="IPR036390">
    <property type="entry name" value="WH_DNA-bd_sf"/>
</dbReference>
<keyword evidence="3" id="KW-1185">Reference proteome</keyword>
<dbReference type="InterPro" id="IPR005149">
    <property type="entry name" value="Tscrpt_reg_PadR_N"/>
</dbReference>
<evidence type="ECO:0000313" key="3">
    <source>
        <dbReference type="Proteomes" id="UP000663992"/>
    </source>
</evidence>
<dbReference type="InterPro" id="IPR036388">
    <property type="entry name" value="WH-like_DNA-bd_sf"/>
</dbReference>
<organism evidence="2 3">
    <name type="scientific">Bowmanella yangjiangensis</name>
    <dbReference type="NCBI Taxonomy" id="2811230"/>
    <lineage>
        <taxon>Bacteria</taxon>
        <taxon>Pseudomonadati</taxon>
        <taxon>Pseudomonadota</taxon>
        <taxon>Gammaproteobacteria</taxon>
        <taxon>Alteromonadales</taxon>
        <taxon>Alteromonadaceae</taxon>
        <taxon>Bowmanella</taxon>
    </lineage>
</organism>
<proteinExistence type="predicted"/>